<dbReference type="SUPFAM" id="SSF53822">
    <property type="entry name" value="Periplasmic binding protein-like I"/>
    <property type="match status" value="1"/>
</dbReference>
<evidence type="ECO:0000313" key="5">
    <source>
        <dbReference type="EMBL" id="SEB06104.1"/>
    </source>
</evidence>
<organism evidence="5 6">
    <name type="scientific">Chitinophaga terrae</name>
    <name type="common">ex Kim and Jung 2007</name>
    <dbReference type="NCBI Taxonomy" id="408074"/>
    <lineage>
        <taxon>Bacteria</taxon>
        <taxon>Pseudomonadati</taxon>
        <taxon>Bacteroidota</taxon>
        <taxon>Chitinophagia</taxon>
        <taxon>Chitinophagales</taxon>
        <taxon>Chitinophagaceae</taxon>
        <taxon>Chitinophaga</taxon>
    </lineage>
</organism>
<dbReference type="PANTHER" id="PTHR30146:SF109">
    <property type="entry name" value="HTH-TYPE TRANSCRIPTIONAL REGULATOR GALS"/>
    <property type="match status" value="1"/>
</dbReference>
<proteinExistence type="predicted"/>
<dbReference type="SMART" id="SM00354">
    <property type="entry name" value="HTH_LACI"/>
    <property type="match status" value="1"/>
</dbReference>
<sequence>MKKVSLKDIATAAGVSTALVSYVLTNKEKEARIGEEMAKKIREIARQLNYQPNHIARSLKSGRSFTIGLVMADISNAFFANIARTIEDEAKRNNYTVIFGSSDENVDKSQDLINVLLNRQVDGLIITPTEGSEKQIAWLQEQHVPFVLIDRFFPGINANHIAVNNFESAYQAVTHLVKAGRKRIGMIAYETTLHHIAERKRGYLEAMRDHRMPDAEKRLKTARYSHLKTDIRTAIDQLCTGPDRADAIFFATNSLAIEGLKYINELRIRVPDILAIIAFDEGEAFDLFYSPVTYIQQPILQMGKEAVRVLLEQIKDQQKTVENIFIDTTLVVRQSCGSKR</sequence>
<keyword evidence="6" id="KW-1185">Reference proteome</keyword>
<evidence type="ECO:0000313" key="6">
    <source>
        <dbReference type="Proteomes" id="UP000199656"/>
    </source>
</evidence>
<evidence type="ECO:0000256" key="2">
    <source>
        <dbReference type="ARBA" id="ARBA00023125"/>
    </source>
</evidence>
<dbReference type="CDD" id="cd01392">
    <property type="entry name" value="HTH_LacI"/>
    <property type="match status" value="1"/>
</dbReference>
<evidence type="ECO:0000259" key="4">
    <source>
        <dbReference type="PROSITE" id="PS50932"/>
    </source>
</evidence>
<dbReference type="CDD" id="cd19977">
    <property type="entry name" value="PBP1_EndR-like"/>
    <property type="match status" value="1"/>
</dbReference>
<dbReference type="InterPro" id="IPR028082">
    <property type="entry name" value="Peripla_BP_I"/>
</dbReference>
<dbReference type="PROSITE" id="PS50932">
    <property type="entry name" value="HTH_LACI_2"/>
    <property type="match status" value="1"/>
</dbReference>
<dbReference type="GO" id="GO:0000976">
    <property type="term" value="F:transcription cis-regulatory region binding"/>
    <property type="evidence" value="ECO:0007669"/>
    <property type="project" value="TreeGrafter"/>
</dbReference>
<keyword evidence="2" id="KW-0238">DNA-binding</keyword>
<dbReference type="InterPro" id="IPR010982">
    <property type="entry name" value="Lambda_DNA-bd_dom_sf"/>
</dbReference>
<evidence type="ECO:0000256" key="1">
    <source>
        <dbReference type="ARBA" id="ARBA00023015"/>
    </source>
</evidence>
<dbReference type="InterPro" id="IPR000843">
    <property type="entry name" value="HTH_LacI"/>
</dbReference>
<dbReference type="Pfam" id="PF13377">
    <property type="entry name" value="Peripla_BP_3"/>
    <property type="match status" value="1"/>
</dbReference>
<dbReference type="RefSeq" id="WP_089765365.1">
    <property type="nucleotide sequence ID" value="NZ_BKAT01000056.1"/>
</dbReference>
<keyword evidence="3" id="KW-0804">Transcription</keyword>
<dbReference type="Gene3D" id="3.40.50.2300">
    <property type="match status" value="2"/>
</dbReference>
<feature type="domain" description="HTH lacI-type" evidence="4">
    <location>
        <begin position="4"/>
        <end position="61"/>
    </location>
</feature>
<dbReference type="InterPro" id="IPR046335">
    <property type="entry name" value="LacI/GalR-like_sensor"/>
</dbReference>
<evidence type="ECO:0000256" key="3">
    <source>
        <dbReference type="ARBA" id="ARBA00023163"/>
    </source>
</evidence>
<reference evidence="6" key="1">
    <citation type="submission" date="2016-10" db="EMBL/GenBank/DDBJ databases">
        <authorList>
            <person name="Varghese N."/>
            <person name="Submissions S."/>
        </authorList>
    </citation>
    <scope>NUCLEOTIDE SEQUENCE [LARGE SCALE GENOMIC DNA]</scope>
    <source>
        <strain evidence="6">DSM 23920</strain>
    </source>
</reference>
<protein>
    <submittedName>
        <fullName evidence="5">Transcriptional regulator, LacI family</fullName>
    </submittedName>
</protein>
<name>A0A1H4G963_9BACT</name>
<dbReference type="SUPFAM" id="SSF47413">
    <property type="entry name" value="lambda repressor-like DNA-binding domains"/>
    <property type="match status" value="1"/>
</dbReference>
<dbReference type="GO" id="GO:0003700">
    <property type="term" value="F:DNA-binding transcription factor activity"/>
    <property type="evidence" value="ECO:0007669"/>
    <property type="project" value="TreeGrafter"/>
</dbReference>
<keyword evidence="1" id="KW-0805">Transcription regulation</keyword>
<dbReference type="Proteomes" id="UP000199656">
    <property type="component" value="Unassembled WGS sequence"/>
</dbReference>
<dbReference type="OrthoDB" id="9803256at2"/>
<dbReference type="AlphaFoldDB" id="A0A1H4G963"/>
<dbReference type="PANTHER" id="PTHR30146">
    <property type="entry name" value="LACI-RELATED TRANSCRIPTIONAL REPRESSOR"/>
    <property type="match status" value="1"/>
</dbReference>
<accession>A0A1H4G963</accession>
<dbReference type="Pfam" id="PF00356">
    <property type="entry name" value="LacI"/>
    <property type="match status" value="1"/>
</dbReference>
<gene>
    <name evidence="5" type="ORF">SAMN05660909_05071</name>
</gene>
<dbReference type="STRING" id="408074.SAMN05660909_05071"/>
<dbReference type="Gene3D" id="1.10.260.40">
    <property type="entry name" value="lambda repressor-like DNA-binding domains"/>
    <property type="match status" value="1"/>
</dbReference>
<dbReference type="EMBL" id="FNRL01000034">
    <property type="protein sequence ID" value="SEB06104.1"/>
    <property type="molecule type" value="Genomic_DNA"/>
</dbReference>